<dbReference type="KEGG" id="gso:PH603_07325"/>
<sequence length="360" mass="39983">MIFSDPNPFNIPTHLQSRSICFENITGAKGEGGKAASPLGIGRKGAPARHLFPGETIELAAIDGPGMIRHIWMTCHPKIELLRGVVLRFYWNGQTHPSIETPVGDFFGFAHGKTPAFQSAAHSVGEKVGMNAWIPMPFAKHARVTITNEGDVRMPLFYQIDYTLGDDITDDTPHLHVSFQRQNPTALREDFEFLNRSGSRGRYLGAVFGVIPHDPRWWGEGEVKVFLDGDSDFATIVGTGAEDYVGLSWGIQQTPFLYHGANWREKDDMADTGAVSMYRWHFPDPIYWQSDIRLTIQQIGHSPGAGANSIAEYQAELYERQDDWSIATFWYETLPSAPLPPLPDVAARLAALDTLASIDA</sequence>
<dbReference type="AlphaFoldDB" id="A0AAE9XSL5"/>
<evidence type="ECO:0000313" key="2">
    <source>
        <dbReference type="Proteomes" id="UP001217500"/>
    </source>
</evidence>
<dbReference type="Gene3D" id="2.60.120.1390">
    <property type="match status" value="1"/>
</dbReference>
<proteinExistence type="predicted"/>
<organism evidence="1 2">
    <name type="scientific">Gimibacter soli</name>
    <dbReference type="NCBI Taxonomy" id="3024400"/>
    <lineage>
        <taxon>Bacteria</taxon>
        <taxon>Pseudomonadati</taxon>
        <taxon>Pseudomonadota</taxon>
        <taxon>Alphaproteobacteria</taxon>
        <taxon>Kordiimonadales</taxon>
        <taxon>Temperatibacteraceae</taxon>
        <taxon>Gimibacter</taxon>
    </lineage>
</organism>
<dbReference type="Proteomes" id="UP001217500">
    <property type="component" value="Chromosome"/>
</dbReference>
<gene>
    <name evidence="1" type="ORF">PH603_07325</name>
</gene>
<dbReference type="InterPro" id="IPR021345">
    <property type="entry name" value="DUF2961"/>
</dbReference>
<protein>
    <submittedName>
        <fullName evidence="1">DUF2961 domain-containing protein</fullName>
    </submittedName>
</protein>
<dbReference type="EMBL" id="CP116805">
    <property type="protein sequence ID" value="WCL55571.1"/>
    <property type="molecule type" value="Genomic_DNA"/>
</dbReference>
<accession>A0AAE9XSL5</accession>
<keyword evidence="2" id="KW-1185">Reference proteome</keyword>
<dbReference type="Pfam" id="PF11175">
    <property type="entry name" value="DUF2961"/>
    <property type="match status" value="1"/>
</dbReference>
<dbReference type="RefSeq" id="WP_289505404.1">
    <property type="nucleotide sequence ID" value="NZ_CP116805.1"/>
</dbReference>
<evidence type="ECO:0000313" key="1">
    <source>
        <dbReference type="EMBL" id="WCL55571.1"/>
    </source>
</evidence>
<reference evidence="1" key="1">
    <citation type="submission" date="2023-01" db="EMBL/GenBank/DDBJ databases">
        <title>The genome sequence of Kordiimonadaceae bacterium 6D33.</title>
        <authorList>
            <person name="Liu Y."/>
        </authorList>
    </citation>
    <scope>NUCLEOTIDE SEQUENCE</scope>
    <source>
        <strain evidence="1">6D33</strain>
    </source>
</reference>
<name>A0AAE9XSL5_9PROT</name>